<dbReference type="AlphaFoldDB" id="A0A1G2R0H3"/>
<sequence length="80" mass="9149">MTIHPKVKEKAKDYASNVYLAMEWRIIATLLTFLSAYIVSGNIIVSTKIASVEVLIKIIAHAIWLKHRVRKHKKDIHGVK</sequence>
<evidence type="ECO:0000256" key="1">
    <source>
        <dbReference type="SAM" id="Phobius"/>
    </source>
</evidence>
<evidence type="ECO:0000313" key="4">
    <source>
        <dbReference type="Proteomes" id="UP000178092"/>
    </source>
</evidence>
<feature type="transmembrane region" description="Helical" evidence="1">
    <location>
        <begin position="45"/>
        <end position="65"/>
    </location>
</feature>
<evidence type="ECO:0000313" key="3">
    <source>
        <dbReference type="EMBL" id="OHA66394.1"/>
    </source>
</evidence>
<accession>A0A1G2R0H3</accession>
<organism evidence="3 4">
    <name type="scientific">Candidatus Wildermuthbacteria bacterium RIFCSPHIGHO2_02_FULL_45_25</name>
    <dbReference type="NCBI Taxonomy" id="1802450"/>
    <lineage>
        <taxon>Bacteria</taxon>
        <taxon>Candidatus Wildermuthiibacteriota</taxon>
    </lineage>
</organism>
<keyword evidence="1" id="KW-0472">Membrane</keyword>
<comment type="caution">
    <text evidence="3">The sequence shown here is derived from an EMBL/GenBank/DDBJ whole genome shotgun (WGS) entry which is preliminary data.</text>
</comment>
<dbReference type="EMBL" id="MHTV01000034">
    <property type="protein sequence ID" value="OHA66394.1"/>
    <property type="molecule type" value="Genomic_DNA"/>
</dbReference>
<keyword evidence="1" id="KW-1133">Transmembrane helix</keyword>
<proteinExistence type="predicted"/>
<dbReference type="Proteomes" id="UP000178092">
    <property type="component" value="Unassembled WGS sequence"/>
</dbReference>
<reference evidence="3 4" key="1">
    <citation type="journal article" date="2016" name="Nat. Commun.">
        <title>Thousands of microbial genomes shed light on interconnected biogeochemical processes in an aquifer system.</title>
        <authorList>
            <person name="Anantharaman K."/>
            <person name="Brown C.T."/>
            <person name="Hug L.A."/>
            <person name="Sharon I."/>
            <person name="Castelle C.J."/>
            <person name="Probst A.J."/>
            <person name="Thomas B.C."/>
            <person name="Singh A."/>
            <person name="Wilkins M.J."/>
            <person name="Karaoz U."/>
            <person name="Brodie E.L."/>
            <person name="Williams K.H."/>
            <person name="Hubbard S.S."/>
            <person name="Banfield J.F."/>
        </authorList>
    </citation>
    <scope>NUCLEOTIDE SEQUENCE [LARGE SCALE GENOMIC DNA]</scope>
</reference>
<dbReference type="InterPro" id="IPR018638">
    <property type="entry name" value="DUF2061_membrane"/>
</dbReference>
<feature type="domain" description="DUF2061" evidence="2">
    <location>
        <begin position="22"/>
        <end position="64"/>
    </location>
</feature>
<keyword evidence="1" id="KW-0812">Transmembrane</keyword>
<gene>
    <name evidence="3" type="ORF">A3C04_04310</name>
</gene>
<name>A0A1G2R0H3_9BACT</name>
<protein>
    <recommendedName>
        <fullName evidence="2">DUF2061 domain-containing protein</fullName>
    </recommendedName>
</protein>
<feature type="transmembrane region" description="Helical" evidence="1">
    <location>
        <begin position="20"/>
        <end position="39"/>
    </location>
</feature>
<evidence type="ECO:0000259" key="2">
    <source>
        <dbReference type="Pfam" id="PF09834"/>
    </source>
</evidence>
<dbReference type="Pfam" id="PF09834">
    <property type="entry name" value="DUF2061"/>
    <property type="match status" value="1"/>
</dbReference>